<evidence type="ECO:0000256" key="8">
    <source>
        <dbReference type="ARBA" id="ARBA00022989"/>
    </source>
</evidence>
<evidence type="ECO:0000256" key="9">
    <source>
        <dbReference type="ARBA" id="ARBA00023136"/>
    </source>
</evidence>
<organism evidence="11">
    <name type="scientific">Acidithiobacillus ferrivorans</name>
    <dbReference type="NCBI Taxonomy" id="160808"/>
    <lineage>
        <taxon>Bacteria</taxon>
        <taxon>Pseudomonadati</taxon>
        <taxon>Pseudomonadota</taxon>
        <taxon>Acidithiobacillia</taxon>
        <taxon>Acidithiobacillales</taxon>
        <taxon>Acidithiobacillaceae</taxon>
        <taxon>Acidithiobacillus</taxon>
    </lineage>
</organism>
<protein>
    <recommendedName>
        <fullName evidence="10">Flagellar protein FliL</fullName>
    </recommendedName>
</protein>
<keyword evidence="13" id="KW-0966">Cell projection</keyword>
<keyword evidence="13" id="KW-0282">Flagellum</keyword>
<reference evidence="13 15" key="4">
    <citation type="submission" date="2017-03" db="EMBL/GenBank/DDBJ databases">
        <authorList>
            <person name="Regsiter A."/>
            <person name="William W."/>
        </authorList>
    </citation>
    <scope>NUCLEOTIDE SEQUENCE [LARGE SCALE GENOMIC DNA]</scope>
    <source>
        <strain evidence="13">PRJEB5721</strain>
    </source>
</reference>
<keyword evidence="5 10" id="KW-0145">Chemotaxis</keyword>
<evidence type="ECO:0000313" key="11">
    <source>
        <dbReference type="EMBL" id="CDQ11120.1"/>
    </source>
</evidence>
<dbReference type="EMBL" id="MASQ01000100">
    <property type="protein sequence ID" value="OCB02148.1"/>
    <property type="molecule type" value="Genomic_DNA"/>
</dbReference>
<evidence type="ECO:0000313" key="15">
    <source>
        <dbReference type="Proteomes" id="UP000193925"/>
    </source>
</evidence>
<reference evidence="11" key="1">
    <citation type="submission" date="2014-03" db="EMBL/GenBank/DDBJ databases">
        <authorList>
            <person name="Genoscope - CEA"/>
        </authorList>
    </citation>
    <scope>NUCLEOTIDE SEQUENCE [LARGE SCALE GENOMIC DNA]</scope>
    <source>
        <strain evidence="11">CF27</strain>
    </source>
</reference>
<dbReference type="InterPro" id="IPR005503">
    <property type="entry name" value="FliL"/>
</dbReference>
<dbReference type="GO" id="GO:0006935">
    <property type="term" value="P:chemotaxis"/>
    <property type="evidence" value="ECO:0007669"/>
    <property type="project" value="UniProtKB-KW"/>
</dbReference>
<proteinExistence type="inferred from homology"/>
<keyword evidence="4" id="KW-1003">Cell membrane</keyword>
<reference evidence="12 14" key="3">
    <citation type="submission" date="2016-07" db="EMBL/GenBank/DDBJ databases">
        <title>Draft genome of a psychrotolerant acidophile Acidithiobacillus ferrivorans strain YL15.</title>
        <authorList>
            <person name="Peng T."/>
            <person name="Ma L."/>
            <person name="Nan M."/>
            <person name="An N."/>
            <person name="Wang M."/>
            <person name="Qiu G."/>
            <person name="Zeng W."/>
        </authorList>
    </citation>
    <scope>NUCLEOTIDE SEQUENCE [LARGE SCALE GENOMIC DNA]</scope>
    <source>
        <strain evidence="12 14">YL15</strain>
    </source>
</reference>
<gene>
    <name evidence="13" type="ORF">AFERRI_50683</name>
    <name evidence="11" type="ORF">AFERRI_530015</name>
    <name evidence="12" type="ORF">BBC27_14720</name>
</gene>
<keyword evidence="13" id="KW-0969">Cilium</keyword>
<evidence type="ECO:0000256" key="3">
    <source>
        <dbReference type="ARBA" id="ARBA00008281"/>
    </source>
</evidence>
<keyword evidence="15" id="KW-1185">Reference proteome</keyword>
<name>A0A060URR9_9PROT</name>
<comment type="function">
    <text evidence="1 10">Controls the rotational direction of flagella during chemotaxis.</text>
</comment>
<dbReference type="RefSeq" id="WP_035194021.1">
    <property type="nucleotide sequence ID" value="NZ_CCCS020000049.1"/>
</dbReference>
<evidence type="ECO:0000313" key="13">
    <source>
        <dbReference type="EMBL" id="SMH67482.1"/>
    </source>
</evidence>
<dbReference type="EMBL" id="CCCS020000049">
    <property type="protein sequence ID" value="CDQ11120.1"/>
    <property type="molecule type" value="Genomic_DNA"/>
</dbReference>
<dbReference type="EMBL" id="LT841305">
    <property type="protein sequence ID" value="SMH67482.1"/>
    <property type="molecule type" value="Genomic_DNA"/>
</dbReference>
<sequence>MNKKILIGGSILLLLALGGGGAWWILHRPTVTATPKPYMRQLNFKSFVLSVQGPHGTPHYLVINMSAVISSPKALPATWAVTHKAMLRASVLSALLRLPDINEAITKPPVRAALKKSVRQAVLQVLRQTDSQATVTDLYITKLLMQ</sequence>
<dbReference type="GO" id="GO:0009425">
    <property type="term" value="C:bacterial-type flagellum basal body"/>
    <property type="evidence" value="ECO:0007669"/>
    <property type="project" value="InterPro"/>
</dbReference>
<dbReference type="GO" id="GO:0005886">
    <property type="term" value="C:plasma membrane"/>
    <property type="evidence" value="ECO:0007669"/>
    <property type="project" value="UniProtKB-SubCell"/>
</dbReference>
<keyword evidence="6" id="KW-0812">Transmembrane</keyword>
<evidence type="ECO:0000313" key="14">
    <source>
        <dbReference type="Proteomes" id="UP000093129"/>
    </source>
</evidence>
<evidence type="ECO:0000256" key="5">
    <source>
        <dbReference type="ARBA" id="ARBA00022500"/>
    </source>
</evidence>
<comment type="similarity">
    <text evidence="3 10">Belongs to the FliL family.</text>
</comment>
<keyword evidence="10" id="KW-0997">Cell inner membrane</keyword>
<accession>A0A060URR9</accession>
<evidence type="ECO:0000256" key="4">
    <source>
        <dbReference type="ARBA" id="ARBA00022475"/>
    </source>
</evidence>
<evidence type="ECO:0000256" key="7">
    <source>
        <dbReference type="ARBA" id="ARBA00022779"/>
    </source>
</evidence>
<keyword evidence="7 10" id="KW-0283">Flagellar rotation</keyword>
<reference evidence="11" key="2">
    <citation type="submission" date="2014-07" db="EMBL/GenBank/DDBJ databases">
        <title>Initial genome analysis of the psychrotolerant acidophile Acidithiobacillus ferrivorans CF27: insights into iron and sulfur oxidation pathways and into biofilm formation.</title>
        <authorList>
            <person name="Talla E."/>
            <person name="Hedrich S."/>
            <person name="Mangenot S."/>
            <person name="Ji B."/>
            <person name="Johnson D.B."/>
            <person name="Barbe V."/>
            <person name="Bonnefoy V."/>
        </authorList>
    </citation>
    <scope>NUCLEOTIDE SEQUENCE [LARGE SCALE GENOMIC DNA]</scope>
    <source>
        <strain evidence="11">CF27</strain>
    </source>
</reference>
<dbReference type="Proteomes" id="UP000193925">
    <property type="component" value="Chromosome AFERRI"/>
</dbReference>
<keyword evidence="8" id="KW-1133">Transmembrane helix</keyword>
<comment type="subcellular location">
    <subcellularLocation>
        <location evidence="10">Cell inner membrane</location>
    </subcellularLocation>
    <subcellularLocation>
        <location evidence="2">Cell membrane</location>
        <topology evidence="2">Single-pass membrane protein</topology>
    </subcellularLocation>
</comment>
<dbReference type="Proteomes" id="UP000093129">
    <property type="component" value="Unassembled WGS sequence"/>
</dbReference>
<evidence type="ECO:0000256" key="2">
    <source>
        <dbReference type="ARBA" id="ARBA00004162"/>
    </source>
</evidence>
<dbReference type="AlphaFoldDB" id="A0A060URR9"/>
<evidence type="ECO:0000256" key="10">
    <source>
        <dbReference type="RuleBase" id="RU364125"/>
    </source>
</evidence>
<keyword evidence="9 10" id="KW-0472">Membrane</keyword>
<evidence type="ECO:0000256" key="6">
    <source>
        <dbReference type="ARBA" id="ARBA00022692"/>
    </source>
</evidence>
<evidence type="ECO:0000313" key="12">
    <source>
        <dbReference type="EMBL" id="OCB02148.1"/>
    </source>
</evidence>
<evidence type="ECO:0000256" key="1">
    <source>
        <dbReference type="ARBA" id="ARBA00002254"/>
    </source>
</evidence>
<dbReference type="GO" id="GO:0071973">
    <property type="term" value="P:bacterial-type flagellum-dependent cell motility"/>
    <property type="evidence" value="ECO:0007669"/>
    <property type="project" value="InterPro"/>
</dbReference>
<dbReference type="Pfam" id="PF03748">
    <property type="entry name" value="FliL"/>
    <property type="match status" value="1"/>
</dbReference>